<protein>
    <recommendedName>
        <fullName evidence="1">DUF7587 domain-containing protein</fullName>
    </recommendedName>
</protein>
<reference evidence="2" key="2">
    <citation type="journal article" date="2023" name="IMA Fungus">
        <title>Comparative genomic study of the Penicillium genus elucidates a diverse pangenome and 15 lateral gene transfer events.</title>
        <authorList>
            <person name="Petersen C."/>
            <person name="Sorensen T."/>
            <person name="Nielsen M.R."/>
            <person name="Sondergaard T.E."/>
            <person name="Sorensen J.L."/>
            <person name="Fitzpatrick D.A."/>
            <person name="Frisvad J.C."/>
            <person name="Nielsen K.L."/>
        </authorList>
    </citation>
    <scope>NUCLEOTIDE SEQUENCE</scope>
    <source>
        <strain evidence="2">IBT 29864</strain>
    </source>
</reference>
<reference evidence="2" key="1">
    <citation type="submission" date="2022-11" db="EMBL/GenBank/DDBJ databases">
        <authorList>
            <person name="Petersen C."/>
        </authorList>
    </citation>
    <scope>NUCLEOTIDE SEQUENCE</scope>
    <source>
        <strain evidence="2">IBT 29864</strain>
    </source>
</reference>
<name>A0A9W9R7W1_9EURO</name>
<dbReference type="Pfam" id="PF24494">
    <property type="entry name" value="DUF7587"/>
    <property type="match status" value="1"/>
</dbReference>
<keyword evidence="3" id="KW-1185">Reference proteome</keyword>
<organism evidence="2 3">
    <name type="scientific">Penicillium cataractarum</name>
    <dbReference type="NCBI Taxonomy" id="2100454"/>
    <lineage>
        <taxon>Eukaryota</taxon>
        <taxon>Fungi</taxon>
        <taxon>Dikarya</taxon>
        <taxon>Ascomycota</taxon>
        <taxon>Pezizomycotina</taxon>
        <taxon>Eurotiomycetes</taxon>
        <taxon>Eurotiomycetidae</taxon>
        <taxon>Eurotiales</taxon>
        <taxon>Aspergillaceae</taxon>
        <taxon>Penicillium</taxon>
    </lineage>
</organism>
<proteinExistence type="predicted"/>
<evidence type="ECO:0000313" key="2">
    <source>
        <dbReference type="EMBL" id="KAJ5355246.1"/>
    </source>
</evidence>
<dbReference type="Proteomes" id="UP001147782">
    <property type="component" value="Unassembled WGS sequence"/>
</dbReference>
<evidence type="ECO:0000313" key="3">
    <source>
        <dbReference type="Proteomes" id="UP001147782"/>
    </source>
</evidence>
<evidence type="ECO:0000259" key="1">
    <source>
        <dbReference type="Pfam" id="PF24494"/>
    </source>
</evidence>
<accession>A0A9W9R7W1</accession>
<dbReference type="RefSeq" id="XP_056549269.1">
    <property type="nucleotide sequence ID" value="XM_056705371.1"/>
</dbReference>
<comment type="caution">
    <text evidence="2">The sequence shown here is derived from an EMBL/GenBank/DDBJ whole genome shotgun (WGS) entry which is preliminary data.</text>
</comment>
<dbReference type="OrthoDB" id="4152607at2759"/>
<feature type="domain" description="DUF7587" evidence="1">
    <location>
        <begin position="41"/>
        <end position="161"/>
    </location>
</feature>
<sequence>MDNITESIRNVHLGDVPEESEQLLFSPHPDSGVAESVLDNVPRYLFRVATPESDGITNETWVRSEAALRDRGASLEDIFFHLDTKKRTEVAKILNLHLQWQTKNDLLDNFVSWTSSLLFAIQYIYYRHHKDNTPLEDIKLFVVDTTMFPRGIFMRDLDLIDIFCESNTRLNDFRSLRNGGTYYFGEYFSQGSLKIEDKCQLIPAQVIFEQDRLRRIQPRFAPISSKASEWAKPVVRLRRNIYLRPSLVSLTSTEMRDRLQAIEEIMPHISASWRFPIAVYFAGLIGAETSLSDQEVGDDNLFFAYFHSGTFGWRLGHAEFIIRTLHTESLSPENGHGFVAPDLNPMLARAGQEVLSKLGRVETMCNELAEVISIV</sequence>
<dbReference type="AlphaFoldDB" id="A0A9W9R7W1"/>
<dbReference type="EMBL" id="JAPZBS010000010">
    <property type="protein sequence ID" value="KAJ5355246.1"/>
    <property type="molecule type" value="Genomic_DNA"/>
</dbReference>
<dbReference type="InterPro" id="IPR056009">
    <property type="entry name" value="DUF7587"/>
</dbReference>
<gene>
    <name evidence="2" type="ORF">N7496_012458</name>
</gene>
<dbReference type="GeneID" id="81444550"/>